<dbReference type="CDD" id="cd02038">
    <property type="entry name" value="FlhG-like"/>
    <property type="match status" value="1"/>
</dbReference>
<dbReference type="GO" id="GO:0005524">
    <property type="term" value="F:ATP binding"/>
    <property type="evidence" value="ECO:0007669"/>
    <property type="project" value="UniProtKB-KW"/>
</dbReference>
<dbReference type="Pfam" id="PF13614">
    <property type="entry name" value="AAA_31"/>
    <property type="match status" value="1"/>
</dbReference>
<dbReference type="InterPro" id="IPR025501">
    <property type="entry name" value="MinD_FleN"/>
</dbReference>
<dbReference type="GO" id="GO:0005829">
    <property type="term" value="C:cytosol"/>
    <property type="evidence" value="ECO:0007669"/>
    <property type="project" value="TreeGrafter"/>
</dbReference>
<accession>A0AAE2YNI8</accession>
<evidence type="ECO:0000256" key="2">
    <source>
        <dbReference type="ARBA" id="ARBA00022840"/>
    </source>
</evidence>
<name>A0AAE2YNI8_9PROT</name>
<dbReference type="PANTHER" id="PTHR43384:SF4">
    <property type="entry name" value="CELLULOSE BIOSYNTHESIS PROTEIN BCSQ-RELATED"/>
    <property type="match status" value="1"/>
</dbReference>
<reference evidence="4" key="1">
    <citation type="journal article" date="2021" name="ISME J.">
        <title>Genomic evolution of the class Acidithiobacillia: deep-branching Proteobacteria living in extreme acidic conditions.</title>
        <authorList>
            <person name="Moya-Beltran A."/>
            <person name="Beard S."/>
            <person name="Rojas-Villalobos C."/>
            <person name="Issotta F."/>
            <person name="Gallardo Y."/>
            <person name="Ulloa R."/>
            <person name="Giaveno A."/>
            <person name="Degli Esposti M."/>
            <person name="Johnson D.B."/>
            <person name="Quatrini R."/>
        </authorList>
    </citation>
    <scope>NUCLEOTIDE SEQUENCE</scope>
    <source>
        <strain evidence="4">VAN18-1</strain>
    </source>
</reference>
<dbReference type="GO" id="GO:0051782">
    <property type="term" value="P:negative regulation of cell division"/>
    <property type="evidence" value="ECO:0007669"/>
    <property type="project" value="TreeGrafter"/>
</dbReference>
<dbReference type="Gene3D" id="3.40.50.300">
    <property type="entry name" value="P-loop containing nucleotide triphosphate hydrolases"/>
    <property type="match status" value="1"/>
</dbReference>
<proteinExistence type="predicted"/>
<evidence type="ECO:0000313" key="5">
    <source>
        <dbReference type="Proteomes" id="UP001197378"/>
    </source>
</evidence>
<dbReference type="Proteomes" id="UP001197378">
    <property type="component" value="Unassembled WGS sequence"/>
</dbReference>
<dbReference type="InterPro" id="IPR027417">
    <property type="entry name" value="P-loop_NTPase"/>
</dbReference>
<dbReference type="AlphaFoldDB" id="A0AAE2YNI8"/>
<keyword evidence="2" id="KW-0067">ATP-binding</keyword>
<dbReference type="InterPro" id="IPR050625">
    <property type="entry name" value="ParA/MinD_ATPase"/>
</dbReference>
<dbReference type="SUPFAM" id="SSF52540">
    <property type="entry name" value="P-loop containing nucleoside triphosphate hydrolases"/>
    <property type="match status" value="1"/>
</dbReference>
<keyword evidence="1" id="KW-0547">Nucleotide-binding</keyword>
<dbReference type="GO" id="GO:0016887">
    <property type="term" value="F:ATP hydrolysis activity"/>
    <property type="evidence" value="ECO:0007669"/>
    <property type="project" value="TreeGrafter"/>
</dbReference>
<feature type="domain" description="AAA" evidence="3">
    <location>
        <begin position="20"/>
        <end position="175"/>
    </location>
</feature>
<dbReference type="InterPro" id="IPR025669">
    <property type="entry name" value="AAA_dom"/>
</dbReference>
<gene>
    <name evidence="4" type="ORF">HFQ13_03975</name>
</gene>
<dbReference type="GO" id="GO:0009898">
    <property type="term" value="C:cytoplasmic side of plasma membrane"/>
    <property type="evidence" value="ECO:0007669"/>
    <property type="project" value="TreeGrafter"/>
</dbReference>
<dbReference type="PANTHER" id="PTHR43384">
    <property type="entry name" value="SEPTUM SITE-DETERMINING PROTEIN MIND HOMOLOG, CHLOROPLASTIC-RELATED"/>
    <property type="match status" value="1"/>
</dbReference>
<evidence type="ECO:0000313" key="4">
    <source>
        <dbReference type="EMBL" id="MBU2787375.1"/>
    </source>
</evidence>
<evidence type="ECO:0000259" key="3">
    <source>
        <dbReference type="Pfam" id="PF13614"/>
    </source>
</evidence>
<dbReference type="PIRSF" id="PIRSF003092">
    <property type="entry name" value="MinD"/>
    <property type="match status" value="1"/>
</dbReference>
<dbReference type="InterPro" id="IPR033875">
    <property type="entry name" value="FlhG"/>
</dbReference>
<comment type="caution">
    <text evidence="4">The sequence shown here is derived from an EMBL/GenBank/DDBJ whole genome shotgun (WGS) entry which is preliminary data.</text>
</comment>
<evidence type="ECO:0000256" key="1">
    <source>
        <dbReference type="ARBA" id="ARBA00022741"/>
    </source>
</evidence>
<keyword evidence="5" id="KW-1185">Reference proteome</keyword>
<dbReference type="EMBL" id="JAAXYO010000039">
    <property type="protein sequence ID" value="MBU2787375.1"/>
    <property type="molecule type" value="Genomic_DNA"/>
</dbReference>
<protein>
    <submittedName>
        <fullName evidence="4">MinD/ParA family protein</fullName>
    </submittedName>
</protein>
<organism evidence="4 5">
    <name type="scientific">Igneacidithiobacillus copahuensis</name>
    <dbReference type="NCBI Taxonomy" id="2724909"/>
    <lineage>
        <taxon>Bacteria</taxon>
        <taxon>Pseudomonadati</taxon>
        <taxon>Pseudomonadota</taxon>
        <taxon>Acidithiobacillia</taxon>
        <taxon>Acidithiobacillales</taxon>
        <taxon>Acidithiobacillaceae</taxon>
        <taxon>Igneacidithiobacillus</taxon>
    </lineage>
</organism>
<sequence length="290" mass="31174">MQDYGDQADGLRRMQGGAARVLAIASGKGGVGKSNLAVNLALAFAARRKRTILFDADLGLGNVDVLLGLSPRYHLAHVLAGEKTLAEIILSGPEGIEVLPAASGIADMANLDVRQQSGLLDALAALERSYDYLILDLAAGIGPDVLRFSRAADHVLVVVTNEPASITDAYAFMKVLRRDYGLRDFSVVTNMVRDATEGEKLFSRLAAVARQYLEIHLRHAGTIPMDQYLRSAVRTQQPLLLRFPDSGAAKAFRILADSILAWPSPRQVTGTSANLFSSRLLLEEGPAGQP</sequence>